<gene>
    <name evidence="1" type="ORF">PtA15_6A630</name>
</gene>
<dbReference type="EMBL" id="CP110426">
    <property type="protein sequence ID" value="WAQ86000.1"/>
    <property type="molecule type" value="Genomic_DNA"/>
</dbReference>
<evidence type="ECO:0000313" key="1">
    <source>
        <dbReference type="EMBL" id="WAQ86000.1"/>
    </source>
</evidence>
<evidence type="ECO:0000313" key="2">
    <source>
        <dbReference type="Proteomes" id="UP001164743"/>
    </source>
</evidence>
<name>A0ABY7CQE7_9BASI</name>
<reference evidence="1" key="1">
    <citation type="submission" date="2022-10" db="EMBL/GenBank/DDBJ databases">
        <title>Puccinia triticina Genome sequencing and assembly.</title>
        <authorList>
            <person name="Li C."/>
        </authorList>
    </citation>
    <scope>NUCLEOTIDE SEQUENCE</scope>
    <source>
        <strain evidence="1">Pt15</strain>
    </source>
</reference>
<dbReference type="GeneID" id="77811251"/>
<proteinExistence type="predicted"/>
<dbReference type="RefSeq" id="XP_053021555.1">
    <property type="nucleotide sequence ID" value="XM_053170356.1"/>
</dbReference>
<protein>
    <submittedName>
        <fullName evidence="1">Uncharacterized protein</fullName>
    </submittedName>
</protein>
<accession>A0ABY7CQE7</accession>
<organism evidence="1 2">
    <name type="scientific">Puccinia triticina</name>
    <dbReference type="NCBI Taxonomy" id="208348"/>
    <lineage>
        <taxon>Eukaryota</taxon>
        <taxon>Fungi</taxon>
        <taxon>Dikarya</taxon>
        <taxon>Basidiomycota</taxon>
        <taxon>Pucciniomycotina</taxon>
        <taxon>Pucciniomycetes</taxon>
        <taxon>Pucciniales</taxon>
        <taxon>Pucciniaceae</taxon>
        <taxon>Puccinia</taxon>
    </lineage>
</organism>
<keyword evidence="2" id="KW-1185">Reference proteome</keyword>
<sequence>MPCIDCGAAVADRVYQLIGALLVAAPAVAAHPSSKCEHHQPFLAAASSPSAHFSGDLQYNTLLITPLTSSSVPALQCLILISSVAEPNLSCLLLSQANRHSNGSHRVSGDSSPLALISDDKELSCKEADNMRRPAKAAKPSLVGDNVDWMCAPPDFC</sequence>
<dbReference type="Proteomes" id="UP001164743">
    <property type="component" value="Chromosome 6A"/>
</dbReference>